<comment type="similarity">
    <text evidence="1">Belongs to the glycosyltransferase 2 family.</text>
</comment>
<dbReference type="PANTHER" id="PTHR43179:SF12">
    <property type="entry name" value="GALACTOFURANOSYLTRANSFERASE GLFT2"/>
    <property type="match status" value="1"/>
</dbReference>
<dbReference type="InterPro" id="IPR029044">
    <property type="entry name" value="Nucleotide-diphossugar_trans"/>
</dbReference>
<dbReference type="PANTHER" id="PTHR43179">
    <property type="entry name" value="RHAMNOSYLTRANSFERASE WBBL"/>
    <property type="match status" value="1"/>
</dbReference>
<reference evidence="5 6" key="1">
    <citation type="submission" date="2020-05" db="EMBL/GenBank/DDBJ databases">
        <authorList>
            <person name="Khan S.A."/>
            <person name="Jeon C.O."/>
            <person name="Chun B.H."/>
        </authorList>
    </citation>
    <scope>NUCLEOTIDE SEQUENCE [LARGE SCALE GENOMIC DNA]</scope>
    <source>
        <strain evidence="5 6">B156</strain>
    </source>
</reference>
<evidence type="ECO:0000256" key="3">
    <source>
        <dbReference type="ARBA" id="ARBA00022679"/>
    </source>
</evidence>
<dbReference type="Pfam" id="PF00535">
    <property type="entry name" value="Glycos_transf_2"/>
    <property type="match status" value="1"/>
</dbReference>
<dbReference type="Gene3D" id="3.90.550.10">
    <property type="entry name" value="Spore Coat Polysaccharide Biosynthesis Protein SpsA, Chain A"/>
    <property type="match status" value="1"/>
</dbReference>
<protein>
    <submittedName>
        <fullName evidence="5">Glycosyltransferase family 2 protein</fullName>
    </submittedName>
</protein>
<dbReference type="RefSeq" id="WP_171557910.1">
    <property type="nucleotide sequence ID" value="NZ_JABFCS010000001.1"/>
</dbReference>
<keyword evidence="2" id="KW-0328">Glycosyltransferase</keyword>
<dbReference type="InterPro" id="IPR001173">
    <property type="entry name" value="Glyco_trans_2-like"/>
</dbReference>
<accession>A0A849K3Q3</accession>
<dbReference type="Proteomes" id="UP000552954">
    <property type="component" value="Unassembled WGS sequence"/>
</dbReference>
<dbReference type="EMBL" id="JABFCS010000001">
    <property type="protein sequence ID" value="NNU43088.1"/>
    <property type="molecule type" value="Genomic_DNA"/>
</dbReference>
<feature type="domain" description="Glycosyltransferase 2-like" evidence="4">
    <location>
        <begin position="12"/>
        <end position="123"/>
    </location>
</feature>
<organism evidence="5 6">
    <name type="scientific">Ramlibacter montanisoli</name>
    <dbReference type="NCBI Taxonomy" id="2732512"/>
    <lineage>
        <taxon>Bacteria</taxon>
        <taxon>Pseudomonadati</taxon>
        <taxon>Pseudomonadota</taxon>
        <taxon>Betaproteobacteria</taxon>
        <taxon>Burkholderiales</taxon>
        <taxon>Comamonadaceae</taxon>
        <taxon>Ramlibacter</taxon>
    </lineage>
</organism>
<gene>
    <name evidence="5" type="ORF">HK415_07850</name>
</gene>
<proteinExistence type="inferred from homology"/>
<dbReference type="AlphaFoldDB" id="A0A849K3Q3"/>
<evidence type="ECO:0000313" key="6">
    <source>
        <dbReference type="Proteomes" id="UP000552954"/>
    </source>
</evidence>
<evidence type="ECO:0000313" key="5">
    <source>
        <dbReference type="EMBL" id="NNU43088.1"/>
    </source>
</evidence>
<sequence length="274" mass="30869">MDKSSYAITFACYGQVDYTRQCIASMVRHGTPLDRVVVVDNGSPDDTRDYLATVPLGGRIWNRDNMGCGVAWNQGALALQADWTIVMNNDVLVSPGWVENLIGAAQRSGLRVISPSLVEGELGYDFEAFAPDAGTRMRDALRHGWCHAVCLAVHHSVWMDVGYFQPIPKLLGYEDTMFFHEMAKAGVAGGTTGASWLHHYGSITQTAMKQERGLRQKDNLGYRYNYRLLHKSWLRRKLDKAKLLRQQKEWKAEELARYGMTMRGYCRGGAIEWG</sequence>
<evidence type="ECO:0000256" key="2">
    <source>
        <dbReference type="ARBA" id="ARBA00022676"/>
    </source>
</evidence>
<keyword evidence="6" id="KW-1185">Reference proteome</keyword>
<keyword evidence="3 5" id="KW-0808">Transferase</keyword>
<evidence type="ECO:0000259" key="4">
    <source>
        <dbReference type="Pfam" id="PF00535"/>
    </source>
</evidence>
<evidence type="ECO:0000256" key="1">
    <source>
        <dbReference type="ARBA" id="ARBA00006739"/>
    </source>
</evidence>
<reference evidence="5 6" key="2">
    <citation type="submission" date="2020-06" db="EMBL/GenBank/DDBJ databases">
        <title>Ramlibacter rhizophilus sp. nov., isolated from rhizosphere soil of national flower Mugunghwa from South Korea.</title>
        <authorList>
            <person name="Zheng-Fei Y."/>
            <person name="Huan T."/>
        </authorList>
    </citation>
    <scope>NUCLEOTIDE SEQUENCE [LARGE SCALE GENOMIC DNA]</scope>
    <source>
        <strain evidence="5 6">B156</strain>
    </source>
</reference>
<dbReference type="SUPFAM" id="SSF53448">
    <property type="entry name" value="Nucleotide-diphospho-sugar transferases"/>
    <property type="match status" value="1"/>
</dbReference>
<dbReference type="GO" id="GO:0016757">
    <property type="term" value="F:glycosyltransferase activity"/>
    <property type="evidence" value="ECO:0007669"/>
    <property type="project" value="UniProtKB-KW"/>
</dbReference>
<name>A0A849K3Q3_9BURK</name>
<comment type="caution">
    <text evidence="5">The sequence shown here is derived from an EMBL/GenBank/DDBJ whole genome shotgun (WGS) entry which is preliminary data.</text>
</comment>